<proteinExistence type="predicted"/>
<keyword evidence="3" id="KW-1185">Reference proteome</keyword>
<comment type="caution">
    <text evidence="2">The sequence shown here is derived from an EMBL/GenBank/DDBJ whole genome shotgun (WGS) entry which is preliminary data.</text>
</comment>
<sequence length="254" mass="28416">MSNLQPTQYSASLFTQQGKAIQSTTPAHSSSKRLPVKPRSMESYRLDPLQPYPTRPSWFLAGSSLQTPGIPQINENVEPASYDTTAMSNPRTSIGLDAFPLPTSAESHKIRSVGEASPQLSDSWSIDKLCPDLPVDTDPDYMAYKNSIGWEPPVEGIPVFHPSRYSKQVAYTMDSLYQPSFQGFVSHDENERGFSENPEVALQEDERHNQSYQQGHHQSVGEGEEWNVPNRSQWNMGPPGFETEAKSWKAVNQN</sequence>
<gene>
    <name evidence="2" type="ORF">M231_03288</name>
</gene>
<dbReference type="InParanoid" id="A0A4Q1BNK3"/>
<organism evidence="2 3">
    <name type="scientific">Tremella mesenterica</name>
    <name type="common">Jelly fungus</name>
    <dbReference type="NCBI Taxonomy" id="5217"/>
    <lineage>
        <taxon>Eukaryota</taxon>
        <taxon>Fungi</taxon>
        <taxon>Dikarya</taxon>
        <taxon>Basidiomycota</taxon>
        <taxon>Agaricomycotina</taxon>
        <taxon>Tremellomycetes</taxon>
        <taxon>Tremellales</taxon>
        <taxon>Tremellaceae</taxon>
        <taxon>Tremella</taxon>
    </lineage>
</organism>
<evidence type="ECO:0000313" key="2">
    <source>
        <dbReference type="EMBL" id="RXK39455.1"/>
    </source>
</evidence>
<feature type="compositionally biased region" description="Polar residues" evidence="1">
    <location>
        <begin position="1"/>
        <end position="29"/>
    </location>
</feature>
<protein>
    <submittedName>
        <fullName evidence="2">Uncharacterized protein</fullName>
    </submittedName>
</protein>
<dbReference type="Proteomes" id="UP000289152">
    <property type="component" value="Unassembled WGS sequence"/>
</dbReference>
<accession>A0A4Q1BNK3</accession>
<reference evidence="2 3" key="1">
    <citation type="submission" date="2016-06" db="EMBL/GenBank/DDBJ databases">
        <title>Evolution of pathogenesis and genome organization in the Tremellales.</title>
        <authorList>
            <person name="Cuomo C."/>
            <person name="Litvintseva A."/>
            <person name="Heitman J."/>
            <person name="Chen Y."/>
            <person name="Sun S."/>
            <person name="Springer D."/>
            <person name="Dromer F."/>
            <person name="Young S."/>
            <person name="Zeng Q."/>
            <person name="Chapman S."/>
            <person name="Gujja S."/>
            <person name="Saif S."/>
            <person name="Birren B."/>
        </authorList>
    </citation>
    <scope>NUCLEOTIDE SEQUENCE [LARGE SCALE GENOMIC DNA]</scope>
    <source>
        <strain evidence="2 3">ATCC 28783</strain>
    </source>
</reference>
<feature type="region of interest" description="Disordered" evidence="1">
    <location>
        <begin position="190"/>
        <end position="254"/>
    </location>
</feature>
<dbReference type="EMBL" id="SDIL01000031">
    <property type="protein sequence ID" value="RXK39455.1"/>
    <property type="molecule type" value="Genomic_DNA"/>
</dbReference>
<dbReference type="AlphaFoldDB" id="A0A4Q1BNK3"/>
<evidence type="ECO:0000256" key="1">
    <source>
        <dbReference type="SAM" id="MobiDB-lite"/>
    </source>
</evidence>
<feature type="region of interest" description="Disordered" evidence="1">
    <location>
        <begin position="1"/>
        <end position="38"/>
    </location>
</feature>
<evidence type="ECO:0000313" key="3">
    <source>
        <dbReference type="Proteomes" id="UP000289152"/>
    </source>
</evidence>
<name>A0A4Q1BNK3_TREME</name>